<dbReference type="STRING" id="1458426.SMCB_2320"/>
<dbReference type="GO" id="GO:0031469">
    <property type="term" value="C:bacterial microcompartment"/>
    <property type="evidence" value="ECO:0007669"/>
    <property type="project" value="UniProtKB-SubCell"/>
</dbReference>
<dbReference type="PROSITE" id="PS51931">
    <property type="entry name" value="BMC_CP"/>
    <property type="match status" value="2"/>
</dbReference>
<dbReference type="CDD" id="cd07052">
    <property type="entry name" value="BMC_like_1_repeat2"/>
    <property type="match status" value="1"/>
</dbReference>
<dbReference type="HOGENOM" id="CLU_091281_0_0_4"/>
<feature type="domain" description="BMC circularly permuted" evidence="3">
    <location>
        <begin position="10"/>
        <end position="111"/>
    </location>
</feature>
<keyword evidence="2" id="KW-1283">Bacterial microcompartment</keyword>
<protein>
    <recommendedName>
        <fullName evidence="3">BMC circularly permuted domain-containing protein</fullName>
    </recommendedName>
</protein>
<keyword evidence="5" id="KW-1185">Reference proteome</keyword>
<dbReference type="Pfam" id="PF00936">
    <property type="entry name" value="BMC"/>
    <property type="match status" value="1"/>
</dbReference>
<feature type="domain" description="BMC circularly permuted" evidence="3">
    <location>
        <begin position="113"/>
        <end position="215"/>
    </location>
</feature>
<evidence type="ECO:0000256" key="2">
    <source>
        <dbReference type="ARBA" id="ARBA00024446"/>
    </source>
</evidence>
<dbReference type="OrthoDB" id="5800762at2"/>
<dbReference type="AlphaFoldDB" id="A0A060NYC2"/>
<dbReference type="SUPFAM" id="SSF143414">
    <property type="entry name" value="CcmK-like"/>
    <property type="match status" value="1"/>
</dbReference>
<dbReference type="InterPro" id="IPR044870">
    <property type="entry name" value="BMC_CP"/>
</dbReference>
<evidence type="ECO:0000259" key="3">
    <source>
        <dbReference type="PROSITE" id="PS51931"/>
    </source>
</evidence>
<organism evidence="4 5">
    <name type="scientific">Serpentinimonas maccroryi</name>
    <dbReference type="NCBI Taxonomy" id="1458426"/>
    <lineage>
        <taxon>Bacteria</taxon>
        <taxon>Pseudomonadati</taxon>
        <taxon>Pseudomonadota</taxon>
        <taxon>Betaproteobacteria</taxon>
        <taxon>Burkholderiales</taxon>
        <taxon>Comamonadaceae</taxon>
        <taxon>Serpentinimonas</taxon>
    </lineage>
</organism>
<dbReference type="SMART" id="SM00877">
    <property type="entry name" value="BMC"/>
    <property type="match status" value="1"/>
</dbReference>
<evidence type="ECO:0000313" key="5">
    <source>
        <dbReference type="Proteomes" id="UP000066014"/>
    </source>
</evidence>
<evidence type="ECO:0000313" key="4">
    <source>
        <dbReference type="EMBL" id="BAO84548.1"/>
    </source>
</evidence>
<dbReference type="CDD" id="cd07051">
    <property type="entry name" value="BMC_like_1_repeat1"/>
    <property type="match status" value="1"/>
</dbReference>
<dbReference type="EMBL" id="AP014569">
    <property type="protein sequence ID" value="BAO84548.1"/>
    <property type="molecule type" value="Genomic_DNA"/>
</dbReference>
<proteinExistence type="predicted"/>
<evidence type="ECO:0000256" key="1">
    <source>
        <dbReference type="ARBA" id="ARBA00024322"/>
    </source>
</evidence>
<dbReference type="Gene3D" id="3.30.70.1710">
    <property type="match status" value="2"/>
</dbReference>
<name>A0A060NYC2_9BURK</name>
<dbReference type="InterPro" id="IPR000249">
    <property type="entry name" value="BMC_dom"/>
</dbReference>
<accession>A0A060NYC2</accession>
<dbReference type="InterPro" id="IPR037233">
    <property type="entry name" value="CcmK-like_sf"/>
</dbReference>
<dbReference type="KEGG" id="cbab:SMCB_2320"/>
<dbReference type="RefSeq" id="WP_045537155.1">
    <property type="nucleotide sequence ID" value="NZ_AP014569.1"/>
</dbReference>
<gene>
    <name evidence="4" type="ORF">SMCB_2320</name>
</gene>
<dbReference type="Proteomes" id="UP000066014">
    <property type="component" value="Chromosome"/>
</dbReference>
<reference evidence="4 5" key="1">
    <citation type="journal article" date="2014" name="Nat. Commun.">
        <title>Physiological and genomic features of highly alkaliphilic hydrogen-utilizing Betaproteobacteria from a continental serpentinizing site.</title>
        <authorList>
            <person name="Suzuki S."/>
            <person name="Kuenen J.G."/>
            <person name="Schipper K."/>
            <person name="van der Velde S."/>
            <person name="Ishii S."/>
            <person name="Wu A."/>
            <person name="Sorokin D.Y."/>
            <person name="Tenney A."/>
            <person name="Meng X.Y."/>
            <person name="Morrill P.L."/>
            <person name="Kamagata Y."/>
            <person name="Muyzer G."/>
            <person name="Nealson K.H."/>
        </authorList>
    </citation>
    <scope>NUCLEOTIDE SEQUENCE [LARGE SCALE GENOMIC DNA]</scope>
    <source>
        <strain evidence="4 5">B1</strain>
    </source>
</reference>
<comment type="subcellular location">
    <subcellularLocation>
        <location evidence="1">Bacterial microcompartment</location>
    </subcellularLocation>
</comment>
<sequence>MKTAGGAPVSLRTYVLIDSLQPQLASYLATSSQGFLPVPGDACLWVEVAPGMAVHRLSDIALKSSNVHMGEQVVERAFGSMEIHYRNQSEVAQAGQLILQQLGAAESERLPCRIAWSEVICALTPDHATLINRQFRKGSMLLPGKSMFIFEVEPAGYVVYAANQAEKAANVTLIDVRPFGSFGRLTMMGSEAEAEQALEAAERAIATINLNAAPLGED</sequence>